<dbReference type="Pfam" id="PF00210">
    <property type="entry name" value="Ferritin"/>
    <property type="match status" value="1"/>
</dbReference>
<dbReference type="PROSITE" id="PS50905">
    <property type="entry name" value="FERRITIN_LIKE"/>
    <property type="match status" value="1"/>
</dbReference>
<evidence type="ECO:0000256" key="4">
    <source>
        <dbReference type="ARBA" id="ARBA00023002"/>
    </source>
</evidence>
<dbReference type="SUPFAM" id="SSF47240">
    <property type="entry name" value="Ferritin-like"/>
    <property type="match status" value="1"/>
</dbReference>
<dbReference type="GO" id="GO:0006826">
    <property type="term" value="P:iron ion transport"/>
    <property type="evidence" value="ECO:0007669"/>
    <property type="project" value="InterPro"/>
</dbReference>
<feature type="binding site" evidence="6">
    <location>
        <position position="18"/>
    </location>
    <ligand>
        <name>Fe cation</name>
        <dbReference type="ChEBI" id="CHEBI:24875"/>
        <label>1</label>
    </ligand>
</feature>
<dbReference type="GO" id="GO:0005829">
    <property type="term" value="C:cytosol"/>
    <property type="evidence" value="ECO:0007669"/>
    <property type="project" value="TreeGrafter"/>
</dbReference>
<dbReference type="InterPro" id="IPR001519">
    <property type="entry name" value="Ferritin"/>
</dbReference>
<keyword evidence="2 7" id="KW-0409">Iron storage</keyword>
<dbReference type="Gene3D" id="1.20.1260.10">
    <property type="match status" value="1"/>
</dbReference>
<evidence type="ECO:0000313" key="9">
    <source>
        <dbReference type="EMBL" id="BBM35487.1"/>
    </source>
</evidence>
<dbReference type="RefSeq" id="WP_026737046.1">
    <property type="nucleotide sequence ID" value="NZ_AP019822.1"/>
</dbReference>
<evidence type="ECO:0000256" key="7">
    <source>
        <dbReference type="RuleBase" id="RU361145"/>
    </source>
</evidence>
<dbReference type="OrthoDB" id="9801481at2"/>
<evidence type="ECO:0000256" key="6">
    <source>
        <dbReference type="PIRSR" id="PIRSR601519-1"/>
    </source>
</evidence>
<feature type="binding site" evidence="6">
    <location>
        <position position="54"/>
    </location>
    <ligand>
        <name>Fe cation</name>
        <dbReference type="ChEBI" id="CHEBI:24875"/>
        <label>1</label>
    </ligand>
</feature>
<dbReference type="InterPro" id="IPR008331">
    <property type="entry name" value="Ferritin_DPS_dom"/>
</dbReference>
<dbReference type="GO" id="GO:0042802">
    <property type="term" value="F:identical protein binding"/>
    <property type="evidence" value="ECO:0007669"/>
    <property type="project" value="UniProtKB-ARBA"/>
</dbReference>
<evidence type="ECO:0000256" key="1">
    <source>
        <dbReference type="ARBA" id="ARBA00006950"/>
    </source>
</evidence>
<reference evidence="9 10" key="1">
    <citation type="submission" date="2019-07" db="EMBL/GenBank/DDBJ databases">
        <title>Complete Genome Sequence of Leptotrichia goodfellowii Strain JCM 16774.</title>
        <authorList>
            <person name="Watanabe S."/>
            <person name="Cui L."/>
        </authorList>
    </citation>
    <scope>NUCLEOTIDE SEQUENCE [LARGE SCALE GENOMIC DNA]</scope>
    <source>
        <strain evidence="9 10">JCM16774</strain>
    </source>
</reference>
<dbReference type="FunFam" id="1.20.1260.10:FF:000001">
    <property type="entry name" value="Non-heme ferritin"/>
    <property type="match status" value="1"/>
</dbReference>
<keyword evidence="5 6" id="KW-0408">Iron</keyword>
<feature type="binding site" evidence="6">
    <location>
        <position position="128"/>
    </location>
    <ligand>
        <name>Fe cation</name>
        <dbReference type="ChEBI" id="CHEBI:24875"/>
        <label>1</label>
    </ligand>
</feature>
<gene>
    <name evidence="9" type="ORF">JCM16774_0400</name>
</gene>
<evidence type="ECO:0000256" key="3">
    <source>
        <dbReference type="ARBA" id="ARBA00022723"/>
    </source>
</evidence>
<feature type="domain" description="Ferritin-like diiron" evidence="8">
    <location>
        <begin position="1"/>
        <end position="146"/>
    </location>
</feature>
<comment type="subcellular location">
    <subcellularLocation>
        <location evidence="7">Cytoplasm</location>
    </subcellularLocation>
</comment>
<dbReference type="AlphaFoldDB" id="A0A510J8I8"/>
<organism evidence="9 10">
    <name type="scientific">Pseudoleptotrichia goodfellowii</name>
    <dbReference type="NCBI Taxonomy" id="157692"/>
    <lineage>
        <taxon>Bacteria</taxon>
        <taxon>Fusobacteriati</taxon>
        <taxon>Fusobacteriota</taxon>
        <taxon>Fusobacteriia</taxon>
        <taxon>Fusobacteriales</taxon>
        <taxon>Leptotrichiaceae</taxon>
        <taxon>Pseudoleptotrichia</taxon>
    </lineage>
</organism>
<comment type="catalytic activity">
    <reaction evidence="7">
        <text>4 Fe(2+) + O2 + 6 H2O = 4 iron(III) oxide-hydroxide + 12 H(+)</text>
        <dbReference type="Rhea" id="RHEA:11972"/>
        <dbReference type="ChEBI" id="CHEBI:15377"/>
        <dbReference type="ChEBI" id="CHEBI:15378"/>
        <dbReference type="ChEBI" id="CHEBI:15379"/>
        <dbReference type="ChEBI" id="CHEBI:29033"/>
        <dbReference type="ChEBI" id="CHEBI:78619"/>
        <dbReference type="EC" id="1.16.3.2"/>
    </reaction>
</comment>
<dbReference type="InterPro" id="IPR009040">
    <property type="entry name" value="Ferritin-like_diiron"/>
</dbReference>
<dbReference type="Proteomes" id="UP000321606">
    <property type="component" value="Chromosome"/>
</dbReference>
<dbReference type="GO" id="GO:0004322">
    <property type="term" value="F:ferroxidase activity"/>
    <property type="evidence" value="ECO:0007669"/>
    <property type="project" value="TreeGrafter"/>
</dbReference>
<accession>A0A510J8I8</accession>
<dbReference type="STRING" id="714315.GCA_000516535_00410"/>
<keyword evidence="7" id="KW-0963">Cytoplasm</keyword>
<dbReference type="InterPro" id="IPR041719">
    <property type="entry name" value="Ferritin_prok"/>
</dbReference>
<dbReference type="EMBL" id="AP019822">
    <property type="protein sequence ID" value="BBM35487.1"/>
    <property type="molecule type" value="Genomic_DNA"/>
</dbReference>
<evidence type="ECO:0000259" key="8">
    <source>
        <dbReference type="PROSITE" id="PS50905"/>
    </source>
</evidence>
<proteinExistence type="inferred from homology"/>
<evidence type="ECO:0000313" key="10">
    <source>
        <dbReference type="Proteomes" id="UP000321606"/>
    </source>
</evidence>
<dbReference type="GO" id="GO:0006879">
    <property type="term" value="P:intracellular iron ion homeostasis"/>
    <property type="evidence" value="ECO:0007669"/>
    <property type="project" value="UniProtKB-KW"/>
</dbReference>
<dbReference type="InterPro" id="IPR009078">
    <property type="entry name" value="Ferritin-like_SF"/>
</dbReference>
<comment type="function">
    <text evidence="7">Iron-storage protein.</text>
</comment>
<dbReference type="PANTHER" id="PTHR11431:SF127">
    <property type="entry name" value="BACTERIAL NON-HEME FERRITIN"/>
    <property type="match status" value="1"/>
</dbReference>
<sequence>MKLTKKTEKLLNDQVNMELGAAYQYQAMAAHFESLGLEGFAKWMDNQAKEEIEHSRKFYDYLLSRNGKVELEALGKPKGNFKTVKEVFEDSLKHEQSVTKSIEAIYENVRKEKDYGAEVFLNWFVSEQGEEEETVQKIIDKITLLNVDKDSVALYMFDKEMGERTEE</sequence>
<dbReference type="CDD" id="cd01055">
    <property type="entry name" value="Nonheme_Ferritin"/>
    <property type="match status" value="1"/>
</dbReference>
<dbReference type="KEGG" id="lgo:JCM16774_0400"/>
<evidence type="ECO:0000256" key="2">
    <source>
        <dbReference type="ARBA" id="ARBA00022434"/>
    </source>
</evidence>
<keyword evidence="4" id="KW-0560">Oxidoreductase</keyword>
<evidence type="ECO:0000256" key="5">
    <source>
        <dbReference type="ARBA" id="ARBA00023004"/>
    </source>
</evidence>
<feature type="binding site" evidence="6">
    <location>
        <position position="51"/>
    </location>
    <ligand>
        <name>Fe cation</name>
        <dbReference type="ChEBI" id="CHEBI:24875"/>
        <label>1</label>
    </ligand>
</feature>
<keyword evidence="3 6" id="KW-0479">Metal-binding</keyword>
<dbReference type="GO" id="GO:0008199">
    <property type="term" value="F:ferric iron binding"/>
    <property type="evidence" value="ECO:0007669"/>
    <property type="project" value="InterPro"/>
</dbReference>
<protein>
    <recommendedName>
        <fullName evidence="7">Ferritin</fullName>
        <ecNumber evidence="7">1.16.3.2</ecNumber>
    </recommendedName>
</protein>
<dbReference type="InterPro" id="IPR012347">
    <property type="entry name" value="Ferritin-like"/>
</dbReference>
<feature type="binding site" evidence="6">
    <location>
        <position position="95"/>
    </location>
    <ligand>
        <name>Fe cation</name>
        <dbReference type="ChEBI" id="CHEBI:24875"/>
        <label>1</label>
    </ligand>
</feature>
<dbReference type="EC" id="1.16.3.2" evidence="7"/>
<dbReference type="GO" id="GO:0008198">
    <property type="term" value="F:ferrous iron binding"/>
    <property type="evidence" value="ECO:0007669"/>
    <property type="project" value="TreeGrafter"/>
</dbReference>
<comment type="similarity">
    <text evidence="1 7">Belongs to the ferritin family. Prokaryotic subfamily.</text>
</comment>
<dbReference type="PANTHER" id="PTHR11431">
    <property type="entry name" value="FERRITIN"/>
    <property type="match status" value="1"/>
</dbReference>
<name>A0A510J8I8_9FUSO</name>